<organism evidence="8 9">
    <name type="scientific">Clostridium perfringens</name>
    <dbReference type="NCBI Taxonomy" id="1502"/>
    <lineage>
        <taxon>Bacteria</taxon>
        <taxon>Bacillati</taxon>
        <taxon>Bacillota</taxon>
        <taxon>Clostridia</taxon>
        <taxon>Eubacteriales</taxon>
        <taxon>Clostridiaceae</taxon>
        <taxon>Clostridium</taxon>
    </lineage>
</organism>
<dbReference type="InterPro" id="IPR010551">
    <property type="entry name" value="G6P_isomerase_prok"/>
</dbReference>
<evidence type="ECO:0000313" key="8">
    <source>
        <dbReference type="EMBL" id="MDZ7542504.1"/>
    </source>
</evidence>
<dbReference type="InterPro" id="IPR011051">
    <property type="entry name" value="RmlC_Cupin_sf"/>
</dbReference>
<dbReference type="InterPro" id="IPR014710">
    <property type="entry name" value="RmlC-like_jellyroll"/>
</dbReference>
<dbReference type="GO" id="GO:0004347">
    <property type="term" value="F:glucose-6-phosphate isomerase activity"/>
    <property type="evidence" value="ECO:0007669"/>
    <property type="project" value="UniProtKB-EC"/>
</dbReference>
<dbReference type="GO" id="GO:0006096">
    <property type="term" value="P:glycolytic process"/>
    <property type="evidence" value="ECO:0007669"/>
    <property type="project" value="UniProtKB-KW"/>
</dbReference>
<evidence type="ECO:0000313" key="9">
    <source>
        <dbReference type="Proteomes" id="UP001288944"/>
    </source>
</evidence>
<comment type="similarity">
    <text evidence="2">Belongs to the archaeal-type GPI family.</text>
</comment>
<evidence type="ECO:0000256" key="6">
    <source>
        <dbReference type="ARBA" id="ARBA00029321"/>
    </source>
</evidence>
<dbReference type="EMBL" id="WNUR01000210">
    <property type="protein sequence ID" value="MDZ7542504.1"/>
    <property type="molecule type" value="Genomic_DNA"/>
</dbReference>
<feature type="non-terminal residue" evidence="8">
    <location>
        <position position="1"/>
    </location>
</feature>
<dbReference type="GO" id="GO:0006094">
    <property type="term" value="P:gluconeogenesis"/>
    <property type="evidence" value="ECO:0007669"/>
    <property type="project" value="UniProtKB-KW"/>
</dbReference>
<keyword evidence="5" id="KW-0324">Glycolysis</keyword>
<keyword evidence="8" id="KW-0413">Isomerase</keyword>
<dbReference type="Pfam" id="PF06560">
    <property type="entry name" value="GPI"/>
    <property type="match status" value="1"/>
</dbReference>
<dbReference type="SUPFAM" id="SSF51182">
    <property type="entry name" value="RmlC-like cupins"/>
    <property type="match status" value="1"/>
</dbReference>
<accession>A0AAW9K413</accession>
<evidence type="ECO:0000256" key="1">
    <source>
        <dbReference type="ARBA" id="ARBA00004926"/>
    </source>
</evidence>
<dbReference type="Gene3D" id="2.60.120.10">
    <property type="entry name" value="Jelly Rolls"/>
    <property type="match status" value="1"/>
</dbReference>
<sequence>DIGLKEDRKDLIDRNLLYGACIYSNGTLENEPIRSQGHIHSKSKSCGFSTGELYEIWYGKAIIFMQETAKDNPGRVFAVEANEGEVVFVPPGWAHYTVNANPKDYMAFGAWCIRDYGFDYDDVRSHNGLSYFPIVNGDDIEFVHNEKYEECEVIRKTPRKYTELSLDYEKSIYDQYRENRDRFRFVTNPLEFKEIWENFIP</sequence>
<name>A0AAW9K413_CLOPF</name>
<evidence type="ECO:0000256" key="5">
    <source>
        <dbReference type="ARBA" id="ARBA00023152"/>
    </source>
</evidence>
<comment type="catalytic activity">
    <reaction evidence="6">
        <text>alpha-D-glucose 6-phosphate = beta-D-fructose 6-phosphate</text>
        <dbReference type="Rhea" id="RHEA:11816"/>
        <dbReference type="ChEBI" id="CHEBI:57634"/>
        <dbReference type="ChEBI" id="CHEBI:58225"/>
        <dbReference type="EC" id="5.3.1.9"/>
    </reaction>
</comment>
<gene>
    <name evidence="8" type="ORF">GNF83_15075</name>
</gene>
<dbReference type="GO" id="GO:0005737">
    <property type="term" value="C:cytoplasm"/>
    <property type="evidence" value="ECO:0007669"/>
    <property type="project" value="InterPro"/>
</dbReference>
<reference evidence="8" key="1">
    <citation type="submission" date="2019-11" db="EMBL/GenBank/DDBJ databases">
        <title>Characterization of Clostridium perfringens isolates from swine manure treated agricultural soils.</title>
        <authorList>
            <person name="Wushke S.T."/>
        </authorList>
    </citation>
    <scope>NUCLEOTIDE SEQUENCE</scope>
    <source>
        <strain evidence="8">X62</strain>
    </source>
</reference>
<proteinExistence type="inferred from homology"/>
<comment type="pathway">
    <text evidence="1">Carbohydrate degradation; glycolysis; D-glyceraldehyde 3-phosphate and glycerone phosphate from D-glucose: step 2/4.</text>
</comment>
<protein>
    <recommendedName>
        <fullName evidence="3">glucose-6-phosphate isomerase</fullName>
        <ecNumber evidence="3">5.3.1.9</ecNumber>
    </recommendedName>
</protein>
<evidence type="ECO:0000256" key="4">
    <source>
        <dbReference type="ARBA" id="ARBA00022432"/>
    </source>
</evidence>
<evidence type="ECO:0000256" key="3">
    <source>
        <dbReference type="ARBA" id="ARBA00011952"/>
    </source>
</evidence>
<evidence type="ECO:0000256" key="2">
    <source>
        <dbReference type="ARBA" id="ARBA00006542"/>
    </source>
</evidence>
<dbReference type="AlphaFoldDB" id="A0AAW9K413"/>
<dbReference type="EC" id="5.3.1.9" evidence="3"/>
<comment type="caution">
    <text evidence="8">The sequence shown here is derived from an EMBL/GenBank/DDBJ whole genome shotgun (WGS) entry which is preliminary data.</text>
</comment>
<evidence type="ECO:0000259" key="7">
    <source>
        <dbReference type="Pfam" id="PF06560"/>
    </source>
</evidence>
<dbReference type="Proteomes" id="UP001288944">
    <property type="component" value="Unassembled WGS sequence"/>
</dbReference>
<feature type="domain" description="Glucose-6-phosphate isomerase prokaryote" evidence="7">
    <location>
        <begin position="8"/>
        <end position="139"/>
    </location>
</feature>
<keyword evidence="4" id="KW-0312">Gluconeogenesis</keyword>